<dbReference type="Gene3D" id="1.10.10.10">
    <property type="entry name" value="Winged helix-like DNA-binding domain superfamily/Winged helix DNA-binding domain"/>
    <property type="match status" value="1"/>
</dbReference>
<evidence type="ECO:0000256" key="3">
    <source>
        <dbReference type="ARBA" id="ARBA00023125"/>
    </source>
</evidence>
<dbReference type="InterPro" id="IPR011990">
    <property type="entry name" value="TPR-like_helical_dom_sf"/>
</dbReference>
<evidence type="ECO:0000256" key="4">
    <source>
        <dbReference type="ARBA" id="ARBA00023163"/>
    </source>
</evidence>
<dbReference type="Pfam" id="PF13424">
    <property type="entry name" value="TPR_12"/>
    <property type="match status" value="1"/>
</dbReference>
<keyword evidence="9" id="KW-1185">Reference proteome</keyword>
<dbReference type="EMBL" id="CP034550">
    <property type="protein sequence ID" value="QFZ19925.1"/>
    <property type="molecule type" value="Genomic_DNA"/>
</dbReference>
<dbReference type="RefSeq" id="WP_084716180.1">
    <property type="nucleotide sequence ID" value="NZ_CP034550.1"/>
</dbReference>
<keyword evidence="2" id="KW-0805">Transcription regulation</keyword>
<feature type="region of interest" description="Disordered" evidence="5">
    <location>
        <begin position="941"/>
        <end position="962"/>
    </location>
</feature>
<comment type="similarity">
    <text evidence="1">Belongs to the AfsR/DnrI/RedD regulatory family.</text>
</comment>
<dbReference type="Proteomes" id="UP000325787">
    <property type="component" value="Chromosome"/>
</dbReference>
<dbReference type="GO" id="GO:0000160">
    <property type="term" value="P:phosphorelay signal transduction system"/>
    <property type="evidence" value="ECO:0007669"/>
    <property type="project" value="InterPro"/>
</dbReference>
<dbReference type="SUPFAM" id="SSF48452">
    <property type="entry name" value="TPR-like"/>
    <property type="match status" value="2"/>
</dbReference>
<dbReference type="Pfam" id="PF03704">
    <property type="entry name" value="BTAD"/>
    <property type="match status" value="1"/>
</dbReference>
<evidence type="ECO:0000313" key="9">
    <source>
        <dbReference type="Proteomes" id="UP000325787"/>
    </source>
</evidence>
<dbReference type="PANTHER" id="PTHR35807">
    <property type="entry name" value="TRANSCRIPTIONAL REGULATOR REDD-RELATED"/>
    <property type="match status" value="1"/>
</dbReference>
<feature type="domain" description="OmpR/PhoB-type" evidence="6">
    <location>
        <begin position="17"/>
        <end position="93"/>
    </location>
</feature>
<dbReference type="KEGG" id="ssyi:EKG83_23070"/>
<feature type="domain" description="Bacterial transcriptional activator" evidence="7">
    <location>
        <begin position="100"/>
        <end position="241"/>
    </location>
</feature>
<sequence length="962" mass="103503">MAVEFRLLGDIQALVGGRPVDVGHARQRCVLAVLLVEANLVVPSAQLVDRVWGGGRLPNRPVNTLHTYLALLRRALTGVDGVAIERCAPGYRLTVDPAAVDVLRFHDLVDEARAGGDDERSADLLEQALRLWRGDPFGTLDTAWLNNARTVLLMRRQAARLDLTDLRLRLGRHAALVPELHDQVEENPLDERLAGQLVLALYRSERRSDALAHYQRIRRRLAEELGLEPGAALRTLHQQVLASAPALDAPRRRVTARSAPDVVPRQLPAGPRLFVGRSGPLRRLDEALSGPGVAVAVVTGPGGVGKSSLALHWAHANAHRFPDGQLFANLRGFGPAGAPPAPEEVLHSFLEALGVPADAVPRNPDARAALYRSLTADKRLLVVLDNAGGSPQVEPLLPGSPSCAVLVTGRRYLGGLVVAHGAAAVELDVLSGPESEELLTRRLGAGRTAAEPAATAELLAACAGLPLALDIVAARAARTARLPLAELAEDMRSSAARLDALDGGELGVDVRAVLSWSHAPLAAGSRRLFALLGAAPGPDSGLAAAVALAGLPTSRTKAVLRDLEDANLVRRHRDGRWRMHDLVRLYAAERAGELAADERAAALHRVVDLYLHTAVAGERLLNPHRDPVEVAPAAGCEPVDLPDQAAAMRWFEAEHACLLAAQRLADEQGRHDAVWQLAWSLSTFHRRQGRFADQHAVWVLGLAAATRSGSTGALVLTRRRLALACARLGRHDEAVDHLRQALELAERTGDRRAQAHTHQAFGSIREATGDHRAALAHLARALHLFRAVGTPAQEGEARNGVGWYLAQVGRHRQARAQCELALALLTAHGHAEAVANTLDSLRYVHQQLGDWERALHHGLRALDLYRELGNAFEEANALDHVAAAHLALGRRDEARRCWRQARERYLGQYRTADADRIGRQLVDLEGSTHVEGTLDLLRGGAAAGRGGVPGHDRGGGRHPARG</sequence>
<dbReference type="PANTHER" id="PTHR35807:SF1">
    <property type="entry name" value="TRANSCRIPTIONAL REGULATOR REDD"/>
    <property type="match status" value="1"/>
</dbReference>
<evidence type="ECO:0000256" key="5">
    <source>
        <dbReference type="SAM" id="MobiDB-lite"/>
    </source>
</evidence>
<dbReference type="SMART" id="SM01043">
    <property type="entry name" value="BTAD"/>
    <property type="match status" value="1"/>
</dbReference>
<organism evidence="8 9">
    <name type="scientific">Saccharothrix syringae</name>
    <name type="common">Nocardiopsis syringae</name>
    <dbReference type="NCBI Taxonomy" id="103733"/>
    <lineage>
        <taxon>Bacteria</taxon>
        <taxon>Bacillati</taxon>
        <taxon>Actinomycetota</taxon>
        <taxon>Actinomycetes</taxon>
        <taxon>Pseudonocardiales</taxon>
        <taxon>Pseudonocardiaceae</taxon>
        <taxon>Saccharothrix</taxon>
    </lineage>
</organism>
<dbReference type="CDD" id="cd15831">
    <property type="entry name" value="BTAD"/>
    <property type="match status" value="1"/>
</dbReference>
<dbReference type="OrthoDB" id="4336084at2"/>
<proteinExistence type="inferred from homology"/>
<evidence type="ECO:0000259" key="7">
    <source>
        <dbReference type="SMART" id="SM01043"/>
    </source>
</evidence>
<evidence type="ECO:0000259" key="6">
    <source>
        <dbReference type="SMART" id="SM00862"/>
    </source>
</evidence>
<dbReference type="InterPro" id="IPR027417">
    <property type="entry name" value="P-loop_NTPase"/>
</dbReference>
<dbReference type="InterPro" id="IPR001867">
    <property type="entry name" value="OmpR/PhoB-type_DNA-bd"/>
</dbReference>
<dbReference type="PRINTS" id="PR00364">
    <property type="entry name" value="DISEASERSIST"/>
</dbReference>
<dbReference type="InterPro" id="IPR051677">
    <property type="entry name" value="AfsR-DnrI-RedD_regulator"/>
</dbReference>
<evidence type="ECO:0000256" key="1">
    <source>
        <dbReference type="ARBA" id="ARBA00005820"/>
    </source>
</evidence>
<dbReference type="SUPFAM" id="SSF46894">
    <property type="entry name" value="C-terminal effector domain of the bipartite response regulators"/>
    <property type="match status" value="1"/>
</dbReference>
<dbReference type="InterPro" id="IPR019734">
    <property type="entry name" value="TPR_rpt"/>
</dbReference>
<dbReference type="SMART" id="SM00862">
    <property type="entry name" value="Trans_reg_C"/>
    <property type="match status" value="1"/>
</dbReference>
<evidence type="ECO:0000256" key="2">
    <source>
        <dbReference type="ARBA" id="ARBA00023015"/>
    </source>
</evidence>
<keyword evidence="4" id="KW-0804">Transcription</keyword>
<dbReference type="GO" id="GO:0006355">
    <property type="term" value="P:regulation of DNA-templated transcription"/>
    <property type="evidence" value="ECO:0007669"/>
    <property type="project" value="InterPro"/>
</dbReference>
<dbReference type="Gene3D" id="1.25.40.10">
    <property type="entry name" value="Tetratricopeptide repeat domain"/>
    <property type="match status" value="2"/>
</dbReference>
<evidence type="ECO:0000313" key="8">
    <source>
        <dbReference type="EMBL" id="QFZ19925.1"/>
    </source>
</evidence>
<dbReference type="SMART" id="SM00028">
    <property type="entry name" value="TPR"/>
    <property type="match status" value="5"/>
</dbReference>
<dbReference type="Gene3D" id="3.40.50.300">
    <property type="entry name" value="P-loop containing nucleotide triphosphate hydrolases"/>
    <property type="match status" value="1"/>
</dbReference>
<keyword evidence="3" id="KW-0238">DNA-binding</keyword>
<reference evidence="9" key="1">
    <citation type="journal article" date="2021" name="Curr. Microbiol.">
        <title>Complete genome of nocamycin-producing strain Saccharothrix syringae NRRL B-16468 reveals the biosynthetic potential for secondary metabolites.</title>
        <authorList>
            <person name="Mo X."/>
            <person name="Yang S."/>
        </authorList>
    </citation>
    <scope>NUCLEOTIDE SEQUENCE [LARGE SCALE GENOMIC DNA]</scope>
    <source>
        <strain evidence="9">ATCC 51364 / DSM 43886 / JCM 6844 / KCTC 9398 / NBRC 14523 / NRRL B-16468 / INA 2240</strain>
    </source>
</reference>
<protein>
    <submittedName>
        <fullName evidence="8">Tetratricopeptide repeat protein</fullName>
    </submittedName>
</protein>
<dbReference type="SUPFAM" id="SSF52540">
    <property type="entry name" value="P-loop containing nucleoside triphosphate hydrolases"/>
    <property type="match status" value="1"/>
</dbReference>
<dbReference type="InterPro" id="IPR016032">
    <property type="entry name" value="Sig_transdc_resp-reg_C-effctor"/>
</dbReference>
<dbReference type="GO" id="GO:0003677">
    <property type="term" value="F:DNA binding"/>
    <property type="evidence" value="ECO:0007669"/>
    <property type="project" value="UniProtKB-KW"/>
</dbReference>
<dbReference type="AlphaFoldDB" id="A0A5Q0H1Z1"/>
<accession>A0A5Q0H1Z1</accession>
<dbReference type="InterPro" id="IPR005158">
    <property type="entry name" value="BTAD"/>
</dbReference>
<gene>
    <name evidence="8" type="ORF">EKG83_23070</name>
</gene>
<dbReference type="InterPro" id="IPR036388">
    <property type="entry name" value="WH-like_DNA-bd_sf"/>
</dbReference>
<name>A0A5Q0H1Z1_SACSY</name>